<gene>
    <name evidence="1" type="ORF">L1987_61317</name>
</gene>
<proteinExistence type="predicted"/>
<reference evidence="1 2" key="2">
    <citation type="journal article" date="2022" name="Mol. Ecol. Resour.">
        <title>The genomes of chicory, endive, great burdock and yacon provide insights into Asteraceae paleo-polyploidization history and plant inulin production.</title>
        <authorList>
            <person name="Fan W."/>
            <person name="Wang S."/>
            <person name="Wang H."/>
            <person name="Wang A."/>
            <person name="Jiang F."/>
            <person name="Liu H."/>
            <person name="Zhao H."/>
            <person name="Xu D."/>
            <person name="Zhang Y."/>
        </authorList>
    </citation>
    <scope>NUCLEOTIDE SEQUENCE [LARGE SCALE GENOMIC DNA]</scope>
    <source>
        <strain evidence="2">cv. Yunnan</strain>
        <tissue evidence="1">Leaves</tissue>
    </source>
</reference>
<organism evidence="1 2">
    <name type="scientific">Smallanthus sonchifolius</name>
    <dbReference type="NCBI Taxonomy" id="185202"/>
    <lineage>
        <taxon>Eukaryota</taxon>
        <taxon>Viridiplantae</taxon>
        <taxon>Streptophyta</taxon>
        <taxon>Embryophyta</taxon>
        <taxon>Tracheophyta</taxon>
        <taxon>Spermatophyta</taxon>
        <taxon>Magnoliopsida</taxon>
        <taxon>eudicotyledons</taxon>
        <taxon>Gunneridae</taxon>
        <taxon>Pentapetalae</taxon>
        <taxon>asterids</taxon>
        <taxon>campanulids</taxon>
        <taxon>Asterales</taxon>
        <taxon>Asteraceae</taxon>
        <taxon>Asteroideae</taxon>
        <taxon>Heliantheae alliance</taxon>
        <taxon>Millerieae</taxon>
        <taxon>Smallanthus</taxon>
    </lineage>
</organism>
<sequence length="251" mass="27244">MPSTLSLITTTFLLLTTLTTSQPPPAPAPPPASDSCNGIFLSYTYTSGSKLPPDQPSNQPYRFESTLTILNNAAEGLKSWRVFVGFQHDEYLVSASNAVIADGSVSIPGRVGNGTVFAGFPSADLKTAIETAGDVNQMSGRVDLVGTQFGVGSRDVPMPSNISLVNDGFVCPTPSMQGTRVMNLCCTKDPNAVTNTTVTDEFLPRQTGDLTIMYDVIRTYESDYWAEVTIENHNSLGQLDNWNLTWDWMRD</sequence>
<name>A0ACB9DBC5_9ASTR</name>
<reference evidence="2" key="1">
    <citation type="journal article" date="2022" name="Mol. Ecol. Resour.">
        <title>The genomes of chicory, endive, great burdock and yacon provide insights into Asteraceae palaeo-polyploidization history and plant inulin production.</title>
        <authorList>
            <person name="Fan W."/>
            <person name="Wang S."/>
            <person name="Wang H."/>
            <person name="Wang A."/>
            <person name="Jiang F."/>
            <person name="Liu H."/>
            <person name="Zhao H."/>
            <person name="Xu D."/>
            <person name="Zhang Y."/>
        </authorList>
    </citation>
    <scope>NUCLEOTIDE SEQUENCE [LARGE SCALE GENOMIC DNA]</scope>
    <source>
        <strain evidence="2">cv. Yunnan</strain>
    </source>
</reference>
<dbReference type="Proteomes" id="UP001056120">
    <property type="component" value="Linkage Group LG20"/>
</dbReference>
<evidence type="ECO:0000313" key="2">
    <source>
        <dbReference type="Proteomes" id="UP001056120"/>
    </source>
</evidence>
<accession>A0ACB9DBC5</accession>
<evidence type="ECO:0000313" key="1">
    <source>
        <dbReference type="EMBL" id="KAI3743607.1"/>
    </source>
</evidence>
<comment type="caution">
    <text evidence="1">The sequence shown here is derived from an EMBL/GenBank/DDBJ whole genome shotgun (WGS) entry which is preliminary data.</text>
</comment>
<protein>
    <submittedName>
        <fullName evidence="1">Uncharacterized protein</fullName>
    </submittedName>
</protein>
<dbReference type="EMBL" id="CM042037">
    <property type="protein sequence ID" value="KAI3743607.1"/>
    <property type="molecule type" value="Genomic_DNA"/>
</dbReference>
<keyword evidence="2" id="KW-1185">Reference proteome</keyword>